<dbReference type="GO" id="GO:0000287">
    <property type="term" value="F:magnesium ion binding"/>
    <property type="evidence" value="ECO:0007669"/>
    <property type="project" value="UniProtKB-UniRule"/>
</dbReference>
<feature type="binding site" evidence="7">
    <location>
        <position position="313"/>
    </location>
    <ligand>
        <name>UDP-N-acetyl-alpha-D-glucosamine</name>
        <dbReference type="ChEBI" id="CHEBI:57705"/>
    </ligand>
</feature>
<feature type="binding site" evidence="7">
    <location>
        <position position="5"/>
    </location>
    <ligand>
        <name>1D-myo-inositol 3-phosphate</name>
        <dbReference type="ChEBI" id="CHEBI:58401"/>
    </ligand>
</feature>
<dbReference type="InterPro" id="IPR001296">
    <property type="entry name" value="Glyco_trans_1"/>
</dbReference>
<dbReference type="SUPFAM" id="SSF53756">
    <property type="entry name" value="UDP-Glycosyltransferase/glycogen phosphorylase"/>
    <property type="match status" value="1"/>
</dbReference>
<protein>
    <recommendedName>
        <fullName evidence="7">D-inositol-3-phosphate glycosyltransferase</fullName>
        <ecNumber evidence="7">2.4.1.250</ecNumber>
    </recommendedName>
    <alternativeName>
        <fullName evidence="7">N-acetylglucosamine-inositol-phosphate N-acetylglucosaminyltransferase</fullName>
        <shortName evidence="7">GlcNAc-Ins-P N-acetylglucosaminyltransferase</shortName>
    </alternativeName>
</protein>
<evidence type="ECO:0000256" key="6">
    <source>
        <dbReference type="ARBA" id="ARBA00048131"/>
    </source>
</evidence>
<feature type="binding site" evidence="7">
    <location>
        <begin position="11"/>
        <end position="12"/>
    </location>
    <ligand>
        <name>UDP-N-acetyl-alpha-D-glucosamine</name>
        <dbReference type="ChEBI" id="CHEBI:57705"/>
    </ligand>
</feature>
<evidence type="ECO:0000259" key="9">
    <source>
        <dbReference type="Pfam" id="PF13579"/>
    </source>
</evidence>
<organism evidence="10 11">
    <name type="scientific">Flexivirga endophytica</name>
    <dbReference type="NCBI Taxonomy" id="1849103"/>
    <lineage>
        <taxon>Bacteria</taxon>
        <taxon>Bacillati</taxon>
        <taxon>Actinomycetota</taxon>
        <taxon>Actinomycetes</taxon>
        <taxon>Micrococcales</taxon>
        <taxon>Dermacoccaceae</taxon>
        <taxon>Flexivirga</taxon>
    </lineage>
</organism>
<evidence type="ECO:0000256" key="7">
    <source>
        <dbReference type="HAMAP-Rule" id="MF_01695"/>
    </source>
</evidence>
<dbReference type="Gene3D" id="3.40.50.2000">
    <property type="entry name" value="Glycogen Phosphorylase B"/>
    <property type="match status" value="2"/>
</dbReference>
<dbReference type="GO" id="GO:0010125">
    <property type="term" value="P:mycothiol biosynthetic process"/>
    <property type="evidence" value="ECO:0007669"/>
    <property type="project" value="UniProtKB-UniRule"/>
</dbReference>
<dbReference type="EMBL" id="BMHI01000006">
    <property type="protein sequence ID" value="GGB43619.1"/>
    <property type="molecule type" value="Genomic_DNA"/>
</dbReference>
<feature type="binding site" evidence="7">
    <location>
        <position position="321"/>
    </location>
    <ligand>
        <name>UDP-N-acetyl-alpha-D-glucosamine</name>
        <dbReference type="ChEBI" id="CHEBI:57705"/>
    </ligand>
</feature>
<keyword evidence="4 7" id="KW-0479">Metal-binding</keyword>
<comment type="caution">
    <text evidence="7">Lacks conserved residue(s) required for the propagation of feature annotation.</text>
</comment>
<keyword evidence="2 7" id="KW-0328">Glycosyltransferase</keyword>
<feature type="binding site" evidence="7">
    <location>
        <position position="300"/>
    </location>
    <ligand>
        <name>Mg(2+)</name>
        <dbReference type="ChEBI" id="CHEBI:18420"/>
    </ligand>
</feature>
<comment type="caution">
    <text evidence="10">The sequence shown here is derived from an EMBL/GenBank/DDBJ whole genome shotgun (WGS) entry which is preliminary data.</text>
</comment>
<feature type="binding site" evidence="7">
    <location>
        <position position="303"/>
    </location>
    <ligand>
        <name>Mg(2+)</name>
        <dbReference type="ChEBI" id="CHEBI:18420"/>
    </ligand>
</feature>
<comment type="similarity">
    <text evidence="1 7">Belongs to the glycosyltransferase group 1 family. MshA subfamily.</text>
</comment>
<dbReference type="RefSeq" id="WP_229749895.1">
    <property type="nucleotide sequence ID" value="NZ_BMHI01000006.1"/>
</dbReference>
<feature type="domain" description="Glycosyl transferase family 1" evidence="8">
    <location>
        <begin position="207"/>
        <end position="379"/>
    </location>
</feature>
<keyword evidence="11" id="KW-1185">Reference proteome</keyword>
<feature type="binding site" evidence="7">
    <location>
        <position position="301"/>
    </location>
    <ligand>
        <name>Mg(2+)</name>
        <dbReference type="ChEBI" id="CHEBI:18420"/>
    </ligand>
</feature>
<feature type="domain" description="Glycosyltransferase subfamily 4-like N-terminal" evidence="9">
    <location>
        <begin position="18"/>
        <end position="193"/>
    </location>
</feature>
<name>A0A916WZV4_9MICO</name>
<feature type="binding site" evidence="7">
    <location>
        <begin position="16"/>
        <end position="21"/>
    </location>
    <ligand>
        <name>1D-myo-inositol 3-phosphate</name>
        <dbReference type="ChEBI" id="CHEBI:58401"/>
    </ligand>
</feature>
<reference evidence="10" key="1">
    <citation type="journal article" date="2014" name="Int. J. Syst. Evol. Microbiol.">
        <title>Complete genome sequence of Corynebacterium casei LMG S-19264T (=DSM 44701T), isolated from a smear-ripened cheese.</title>
        <authorList>
            <consortium name="US DOE Joint Genome Institute (JGI-PGF)"/>
            <person name="Walter F."/>
            <person name="Albersmeier A."/>
            <person name="Kalinowski J."/>
            <person name="Ruckert C."/>
        </authorList>
    </citation>
    <scope>NUCLEOTIDE SEQUENCE</scope>
    <source>
        <strain evidence="10">CGMCC 1.15085</strain>
    </source>
</reference>
<dbReference type="InterPro" id="IPR028098">
    <property type="entry name" value="Glyco_trans_4-like_N"/>
</dbReference>
<gene>
    <name evidence="7 10" type="primary">mshA</name>
    <name evidence="10" type="ORF">GCM10011492_38270</name>
</gene>
<dbReference type="CDD" id="cd03800">
    <property type="entry name" value="GT4_sucrose_synthase"/>
    <property type="match status" value="1"/>
</dbReference>
<keyword evidence="5 7" id="KW-0460">Magnesium</keyword>
<feature type="binding site" evidence="7">
    <location>
        <position position="230"/>
    </location>
    <ligand>
        <name>UDP-N-acetyl-alpha-D-glucosamine</name>
        <dbReference type="ChEBI" id="CHEBI:57705"/>
    </ligand>
</feature>
<dbReference type="PANTHER" id="PTHR12526">
    <property type="entry name" value="GLYCOSYLTRANSFERASE"/>
    <property type="match status" value="1"/>
</dbReference>
<sequence length="425" mass="45095">MISVHTSPLDQPGMGDAGGLNVYVVETAKRLGRRGIEVEIFTRRTSAALAETVQLAPGVLVRHVDAGPYEGLAKNDLPGQLCAFAAGVMRHVALSPEGHYDLVHSHYWLSGQVGWLAADRWDVPLVHTMHTMARVKNASLAQDDRPEPSGREIGEEQVVRAASLLVANTPREANELVDLYDADSELVEIVSPGVDLETFTPGDRTAARSAVCLPDGAQVILFVGRIQPLKAPDVLLRAVAELLERDPDRRGKLVVAVLGGPSGTGLDKPRGLQQLARELGIADVVQFVPPASRSELAQWYRAADLLAVPSYSESFGLVALEAEACGTPVVAADVGGLPDAVGDAGVLVDGHDPGDWATALGDLLDDPIRRKELSGNAIEHAARFGWDATSERLLEVYREACRSAVAEAPDLATPSFAGAPTAPIP</sequence>
<feature type="binding site" evidence="7">
    <location>
        <position position="151"/>
    </location>
    <ligand>
        <name>1D-myo-inositol 3-phosphate</name>
        <dbReference type="ChEBI" id="CHEBI:58401"/>
    </ligand>
</feature>
<dbReference type="GO" id="GO:0008375">
    <property type="term" value="F:acetylglucosaminyltransferase activity"/>
    <property type="evidence" value="ECO:0007669"/>
    <property type="project" value="UniProtKB-UniRule"/>
</dbReference>
<dbReference type="InterPro" id="IPR017814">
    <property type="entry name" value="Mycothiol_biosynthesis_MshA"/>
</dbReference>
<comment type="catalytic activity">
    <reaction evidence="6 7">
        <text>1D-myo-inositol 3-phosphate + UDP-N-acetyl-alpha-D-glucosamine = 1D-myo-inositol 2-acetamido-2-deoxy-alpha-D-glucopyranoside 3-phosphate + UDP + H(+)</text>
        <dbReference type="Rhea" id="RHEA:26188"/>
        <dbReference type="ChEBI" id="CHEBI:15378"/>
        <dbReference type="ChEBI" id="CHEBI:57705"/>
        <dbReference type="ChEBI" id="CHEBI:58223"/>
        <dbReference type="ChEBI" id="CHEBI:58401"/>
        <dbReference type="ChEBI" id="CHEBI:58892"/>
        <dbReference type="EC" id="2.4.1.250"/>
    </reaction>
</comment>
<feature type="binding site" evidence="7">
    <location>
        <position position="19"/>
    </location>
    <ligand>
        <name>UDP-N-acetyl-alpha-D-glucosamine</name>
        <dbReference type="ChEBI" id="CHEBI:57705"/>
    </ligand>
</feature>
<dbReference type="GO" id="GO:0102710">
    <property type="term" value="F:D-inositol-3-phosphate glycosyltransferase activity"/>
    <property type="evidence" value="ECO:0007669"/>
    <property type="project" value="UniProtKB-EC"/>
</dbReference>
<evidence type="ECO:0000313" key="10">
    <source>
        <dbReference type="EMBL" id="GGB43619.1"/>
    </source>
</evidence>
<feature type="binding site" evidence="7">
    <location>
        <position position="327"/>
    </location>
    <ligand>
        <name>Mg(2+)</name>
        <dbReference type="ChEBI" id="CHEBI:18420"/>
    </ligand>
</feature>
<evidence type="ECO:0000259" key="8">
    <source>
        <dbReference type="Pfam" id="PF00534"/>
    </source>
</evidence>
<evidence type="ECO:0000256" key="5">
    <source>
        <dbReference type="ARBA" id="ARBA00022842"/>
    </source>
</evidence>
<evidence type="ECO:0000256" key="4">
    <source>
        <dbReference type="ARBA" id="ARBA00022723"/>
    </source>
</evidence>
<proteinExistence type="inferred from homology"/>
<feature type="binding site" evidence="7">
    <location>
        <position position="225"/>
    </location>
    <ligand>
        <name>UDP-N-acetyl-alpha-D-glucosamine</name>
        <dbReference type="ChEBI" id="CHEBI:57705"/>
    </ligand>
</feature>
<keyword evidence="3 7" id="KW-0808">Transferase</keyword>
<dbReference type="Pfam" id="PF13579">
    <property type="entry name" value="Glyco_trans_4_4"/>
    <property type="match status" value="1"/>
</dbReference>
<dbReference type="EC" id="2.4.1.250" evidence="7"/>
<dbReference type="Proteomes" id="UP000636793">
    <property type="component" value="Unassembled WGS sequence"/>
</dbReference>
<comment type="subunit">
    <text evidence="7">Homodimer.</text>
</comment>
<comment type="function">
    <text evidence="7">Catalyzes the transfer of a N-acetyl-glucosamine moiety to 1D-myo-inositol 3-phosphate to produce 1D-myo-inositol 2-acetamido-2-deoxy-glucopyranoside 3-phosphate in the mycothiol biosynthesis pathway.</text>
</comment>
<evidence type="ECO:0000256" key="3">
    <source>
        <dbReference type="ARBA" id="ARBA00022679"/>
    </source>
</evidence>
<feature type="binding site" evidence="7">
    <location>
        <position position="131"/>
    </location>
    <ligand>
        <name>1D-myo-inositol 3-phosphate</name>
        <dbReference type="ChEBI" id="CHEBI:58401"/>
    </ligand>
</feature>
<evidence type="ECO:0000256" key="2">
    <source>
        <dbReference type="ARBA" id="ARBA00022676"/>
    </source>
</evidence>
<dbReference type="HAMAP" id="MF_01695">
    <property type="entry name" value="MshA"/>
    <property type="match status" value="1"/>
</dbReference>
<dbReference type="NCBIfam" id="TIGR03449">
    <property type="entry name" value="mycothiol_MshA"/>
    <property type="match status" value="1"/>
</dbReference>
<evidence type="ECO:0000256" key="1">
    <source>
        <dbReference type="ARBA" id="ARBA00008449"/>
    </source>
</evidence>
<reference evidence="10" key="2">
    <citation type="submission" date="2020-09" db="EMBL/GenBank/DDBJ databases">
        <authorList>
            <person name="Sun Q."/>
            <person name="Zhou Y."/>
        </authorList>
    </citation>
    <scope>NUCLEOTIDE SEQUENCE</scope>
    <source>
        <strain evidence="10">CGMCC 1.15085</strain>
    </source>
</reference>
<dbReference type="PANTHER" id="PTHR12526:SF510">
    <property type="entry name" value="D-INOSITOL 3-PHOSPHATE GLYCOSYLTRANSFERASE"/>
    <property type="match status" value="1"/>
</dbReference>
<accession>A0A916WZV4</accession>
<dbReference type="AlphaFoldDB" id="A0A916WZV4"/>
<feature type="binding site" evidence="7">
    <location>
        <position position="107"/>
    </location>
    <ligand>
        <name>1D-myo-inositol 3-phosphate</name>
        <dbReference type="ChEBI" id="CHEBI:58401"/>
    </ligand>
</feature>
<feature type="binding site" evidence="7">
    <location>
        <position position="74"/>
    </location>
    <ligand>
        <name>1D-myo-inositol 3-phosphate</name>
        <dbReference type="ChEBI" id="CHEBI:58401"/>
    </ligand>
</feature>
<dbReference type="Pfam" id="PF00534">
    <property type="entry name" value="Glycos_transf_1"/>
    <property type="match status" value="1"/>
</dbReference>
<evidence type="ECO:0000313" key="11">
    <source>
        <dbReference type="Proteomes" id="UP000636793"/>
    </source>
</evidence>